<dbReference type="RefSeq" id="WP_058212537.1">
    <property type="nucleotide sequence ID" value="NZ_LKLW01000033.1"/>
</dbReference>
<dbReference type="EMBL" id="LKLW01000033">
    <property type="protein sequence ID" value="KSU29088.1"/>
    <property type="molecule type" value="Genomic_DNA"/>
</dbReference>
<organism evidence="7 8">
    <name type="scientific">Lactococcus lactis subsp. lactis</name>
    <name type="common">Streptococcus lactis</name>
    <dbReference type="NCBI Taxonomy" id="1360"/>
    <lineage>
        <taxon>Bacteria</taxon>
        <taxon>Bacillati</taxon>
        <taxon>Bacillota</taxon>
        <taxon>Bacilli</taxon>
        <taxon>Lactobacillales</taxon>
        <taxon>Streptococcaceae</taxon>
        <taxon>Lactococcus</taxon>
    </lineage>
</organism>
<evidence type="ECO:0000256" key="5">
    <source>
        <dbReference type="ARBA" id="ARBA00022825"/>
    </source>
</evidence>
<comment type="caution">
    <text evidence="7">The sequence shown here is derived from an EMBL/GenBank/DDBJ whole genome shotgun (WGS) entry which is preliminary data.</text>
</comment>
<evidence type="ECO:0000313" key="8">
    <source>
        <dbReference type="Proteomes" id="UP000052991"/>
    </source>
</evidence>
<dbReference type="Gene3D" id="3.90.226.10">
    <property type="entry name" value="2-enoyl-CoA Hydratase, Chain A, domain 1"/>
    <property type="match status" value="1"/>
</dbReference>
<dbReference type="GO" id="GO:0004252">
    <property type="term" value="F:serine-type endopeptidase activity"/>
    <property type="evidence" value="ECO:0007669"/>
    <property type="project" value="InterPro"/>
</dbReference>
<dbReference type="PATRIC" id="fig|1360.116.peg.1931"/>
<keyword evidence="5" id="KW-0720">Serine protease</keyword>
<dbReference type="PANTHER" id="PTHR10381:SF70">
    <property type="entry name" value="ATP-DEPENDENT CLP PROTEASE PROTEOLYTIC SUBUNIT"/>
    <property type="match status" value="1"/>
</dbReference>
<dbReference type="InterPro" id="IPR029045">
    <property type="entry name" value="ClpP/crotonase-like_dom_sf"/>
</dbReference>
<dbReference type="InterPro" id="IPR001907">
    <property type="entry name" value="ClpP"/>
</dbReference>
<dbReference type="AlphaFoldDB" id="A0A0V8ETD9"/>
<comment type="similarity">
    <text evidence="1 6">Belongs to the peptidase S14 family.</text>
</comment>
<accession>A0A0V8ETD9</accession>
<dbReference type="Pfam" id="PF00574">
    <property type="entry name" value="CLP_protease"/>
    <property type="match status" value="1"/>
</dbReference>
<dbReference type="PANTHER" id="PTHR10381">
    <property type="entry name" value="ATP-DEPENDENT CLP PROTEASE PROTEOLYTIC SUBUNIT"/>
    <property type="match status" value="1"/>
</dbReference>
<dbReference type="GO" id="GO:0051117">
    <property type="term" value="F:ATPase binding"/>
    <property type="evidence" value="ECO:0007669"/>
    <property type="project" value="TreeGrafter"/>
</dbReference>
<evidence type="ECO:0000256" key="4">
    <source>
        <dbReference type="ARBA" id="ARBA00022801"/>
    </source>
</evidence>
<protein>
    <recommendedName>
        <fullName evidence="6">ATP-dependent Clp protease proteolytic subunit</fullName>
    </recommendedName>
</protein>
<keyword evidence="4" id="KW-0378">Hydrolase</keyword>
<sequence length="262" mass="28164">MKTLKFNGSAIDNSNAWIYDWLEMDYISPKVVTDFLDEANGEDVTIQINSGGGSVFAGSEIFTALGKYPGEVNAEITGICASAATFPLLAANHIAITPIGQVMIHNVSSVQAGDYRDMNSTAKALFGASGNLADLYAKKMNISSEKAQSLMDAETWYNAKQARESGLVDEILFDNDEPVALVAGVGPMLSPEKINQLKNLIKDSENKSQGSPSLTVELDADQMNSISKLIDEKIAAVKAEFEANNSADKPLKNQLFKFGGIK</sequence>
<dbReference type="GO" id="GO:0004176">
    <property type="term" value="F:ATP-dependent peptidase activity"/>
    <property type="evidence" value="ECO:0007669"/>
    <property type="project" value="InterPro"/>
</dbReference>
<dbReference type="GO" id="GO:0009368">
    <property type="term" value="C:endopeptidase Clp complex"/>
    <property type="evidence" value="ECO:0007669"/>
    <property type="project" value="TreeGrafter"/>
</dbReference>
<dbReference type="PRINTS" id="PR00127">
    <property type="entry name" value="CLPPROTEASEP"/>
</dbReference>
<dbReference type="Proteomes" id="UP000052991">
    <property type="component" value="Unassembled WGS sequence"/>
</dbReference>
<keyword evidence="3 7" id="KW-0645">Protease</keyword>
<reference evidence="8" key="1">
    <citation type="submission" date="2015-10" db="EMBL/GenBank/DDBJ databases">
        <title>Draft Genome Sequences of 11 Lactococcus lactis subspecies cremoris strains.</title>
        <authorList>
            <person name="Wels M."/>
            <person name="Backus L."/>
            <person name="Boekhorst J."/>
            <person name="Dijkstra A."/>
            <person name="Beerthuizen M."/>
            <person name="Kelly W."/>
            <person name="Siezen R."/>
            <person name="Bachmann H."/>
            <person name="Van Hijum S."/>
        </authorList>
    </citation>
    <scope>NUCLEOTIDE SEQUENCE [LARGE SCALE GENOMIC DNA]</scope>
    <source>
        <strain evidence="8">N42</strain>
    </source>
</reference>
<dbReference type="CDD" id="cd07016">
    <property type="entry name" value="S14_ClpP_1"/>
    <property type="match status" value="1"/>
</dbReference>
<evidence type="ECO:0000256" key="2">
    <source>
        <dbReference type="ARBA" id="ARBA00022490"/>
    </source>
</evidence>
<evidence type="ECO:0000313" key="7">
    <source>
        <dbReference type="EMBL" id="KSU29088.1"/>
    </source>
</evidence>
<name>A0A0V8ETD9_LACLL</name>
<gene>
    <name evidence="7" type="ORF">N42_0556</name>
</gene>
<dbReference type="SUPFAM" id="SSF52096">
    <property type="entry name" value="ClpP/crotonase"/>
    <property type="match status" value="1"/>
</dbReference>
<evidence type="ECO:0000256" key="1">
    <source>
        <dbReference type="ARBA" id="ARBA00007039"/>
    </source>
</evidence>
<dbReference type="InterPro" id="IPR023562">
    <property type="entry name" value="ClpP/TepA"/>
</dbReference>
<evidence type="ECO:0000256" key="3">
    <source>
        <dbReference type="ARBA" id="ARBA00022670"/>
    </source>
</evidence>
<keyword evidence="2" id="KW-0963">Cytoplasm</keyword>
<dbReference type="NCBIfam" id="NF045542">
    <property type="entry name" value="Clp_rel_HeadMat"/>
    <property type="match status" value="1"/>
</dbReference>
<proteinExistence type="inferred from homology"/>
<evidence type="ECO:0000256" key="6">
    <source>
        <dbReference type="RuleBase" id="RU003567"/>
    </source>
</evidence>
<dbReference type="GO" id="GO:0006515">
    <property type="term" value="P:protein quality control for misfolded or incompletely synthesized proteins"/>
    <property type="evidence" value="ECO:0007669"/>
    <property type="project" value="TreeGrafter"/>
</dbReference>